<dbReference type="RefSeq" id="WP_391934605.1">
    <property type="nucleotide sequence ID" value="NZ_JBIBSM010000006.1"/>
</dbReference>
<sequence>MTTVRLAPGVFLVAVPGQGLAVRTPDGEFLRVDTGAVAPGDLVTRLTEGGGAREPRLDALVSAFEEAGYAGNVDTAPPAPLAGRTVLVLGDPPLTDPLARCVREAGGRVRTGGPEDVRALVSAEGDLRTAVVWCLDGPVPMGLWDEADRLPAAGAAWLRCHREGAQVWLEPPAFGPGDVTSADVRLRRLAATPAHRELAAYWDGPRAGDGGPGHHAASAALTVALLTADLLTWANGPATAPSRTTRRHLRRIDIRTLALTEHPILPVPPIAGGRPHGATAVHRQGNSGPEGAC</sequence>
<evidence type="ECO:0000313" key="3">
    <source>
        <dbReference type="Proteomes" id="UP001603013"/>
    </source>
</evidence>
<evidence type="ECO:0000256" key="1">
    <source>
        <dbReference type="SAM" id="MobiDB-lite"/>
    </source>
</evidence>
<dbReference type="Proteomes" id="UP001603013">
    <property type="component" value="Unassembled WGS sequence"/>
</dbReference>
<name>A0ABW6YBV0_9ACTN</name>
<organism evidence="2 3">
    <name type="scientific">Streptomyces lateritius</name>
    <dbReference type="NCBI Taxonomy" id="67313"/>
    <lineage>
        <taxon>Bacteria</taxon>
        <taxon>Bacillati</taxon>
        <taxon>Actinomycetota</taxon>
        <taxon>Actinomycetes</taxon>
        <taxon>Kitasatosporales</taxon>
        <taxon>Streptomycetaceae</taxon>
        <taxon>Streptomyces</taxon>
    </lineage>
</organism>
<evidence type="ECO:0000313" key="2">
    <source>
        <dbReference type="EMBL" id="MFF8277304.1"/>
    </source>
</evidence>
<proteinExistence type="predicted"/>
<reference evidence="2 3" key="1">
    <citation type="submission" date="2024-10" db="EMBL/GenBank/DDBJ databases">
        <title>The Natural Products Discovery Center: Release of the First 8490 Sequenced Strains for Exploring Actinobacteria Biosynthetic Diversity.</title>
        <authorList>
            <person name="Kalkreuter E."/>
            <person name="Kautsar S.A."/>
            <person name="Yang D."/>
            <person name="Bader C.D."/>
            <person name="Teijaro C.N."/>
            <person name="Fluegel L."/>
            <person name="Davis C.M."/>
            <person name="Simpson J.R."/>
            <person name="Lauterbach L."/>
            <person name="Steele A.D."/>
            <person name="Gui C."/>
            <person name="Meng S."/>
            <person name="Li G."/>
            <person name="Viehrig K."/>
            <person name="Ye F."/>
            <person name="Su P."/>
            <person name="Kiefer A.F."/>
            <person name="Nichols A."/>
            <person name="Cepeda A.J."/>
            <person name="Yan W."/>
            <person name="Fan B."/>
            <person name="Jiang Y."/>
            <person name="Adhikari A."/>
            <person name="Zheng C.-J."/>
            <person name="Schuster L."/>
            <person name="Cowan T.M."/>
            <person name="Smanski M.J."/>
            <person name="Chevrette M.G."/>
            <person name="De Carvalho L.P.S."/>
            <person name="Shen B."/>
        </authorList>
    </citation>
    <scope>NUCLEOTIDE SEQUENCE [LARGE SCALE GENOMIC DNA]</scope>
    <source>
        <strain evidence="2 3">NPDC015755</strain>
    </source>
</reference>
<keyword evidence="3" id="KW-1185">Reference proteome</keyword>
<comment type="caution">
    <text evidence="2">The sequence shown here is derived from an EMBL/GenBank/DDBJ whole genome shotgun (WGS) entry which is preliminary data.</text>
</comment>
<protein>
    <submittedName>
        <fullName evidence="2">Uncharacterized protein</fullName>
    </submittedName>
</protein>
<feature type="region of interest" description="Disordered" evidence="1">
    <location>
        <begin position="265"/>
        <end position="293"/>
    </location>
</feature>
<dbReference type="EMBL" id="JBIBSM010000006">
    <property type="protein sequence ID" value="MFF8277304.1"/>
    <property type="molecule type" value="Genomic_DNA"/>
</dbReference>
<accession>A0ABW6YBV0</accession>
<gene>
    <name evidence="2" type="ORF">ACF05T_14525</name>
</gene>
<dbReference type="Gene3D" id="3.40.50.720">
    <property type="entry name" value="NAD(P)-binding Rossmann-like Domain"/>
    <property type="match status" value="1"/>
</dbReference>